<gene>
    <name evidence="4" type="ORF">P5G62_005515</name>
</gene>
<dbReference type="Gene3D" id="3.30.920.90">
    <property type="match status" value="1"/>
</dbReference>
<dbReference type="Pfam" id="PF12102">
    <property type="entry name" value="MrcB_N"/>
    <property type="match status" value="1"/>
</dbReference>
<dbReference type="SMART" id="SM00530">
    <property type="entry name" value="HTH_XRE"/>
    <property type="match status" value="1"/>
</dbReference>
<name>A0ABV4YPS9_9BACI</name>
<dbReference type="Pfam" id="PF01381">
    <property type="entry name" value="HTH_3"/>
    <property type="match status" value="1"/>
</dbReference>
<reference evidence="4 5" key="1">
    <citation type="submission" date="2024-05" db="EMBL/GenBank/DDBJ databases">
        <authorList>
            <person name="Venkateswaran K."/>
        </authorList>
    </citation>
    <scope>NUCLEOTIDE SEQUENCE [LARGE SCALE GENOMIC DNA]</scope>
    <source>
        <strain evidence="4 5">179-C4-2-HS</strain>
    </source>
</reference>
<feature type="region of interest" description="Disordered" evidence="2">
    <location>
        <begin position="329"/>
        <end position="349"/>
    </location>
</feature>
<accession>A0ABV4YPS9</accession>
<evidence type="ECO:0000313" key="5">
    <source>
        <dbReference type="Proteomes" id="UP001241748"/>
    </source>
</evidence>
<feature type="domain" description="HTH cro/C1-type" evidence="3">
    <location>
        <begin position="23"/>
        <end position="77"/>
    </location>
</feature>
<dbReference type="EMBL" id="JAROBZ020000001">
    <property type="protein sequence ID" value="MFB3166563.1"/>
    <property type="molecule type" value="Genomic_DNA"/>
</dbReference>
<evidence type="ECO:0000259" key="3">
    <source>
        <dbReference type="PROSITE" id="PS50943"/>
    </source>
</evidence>
<evidence type="ECO:0000256" key="2">
    <source>
        <dbReference type="SAM" id="MobiDB-lite"/>
    </source>
</evidence>
<dbReference type="RefSeq" id="WP_348527157.1">
    <property type="nucleotide sequence ID" value="NZ_JAROBZ020000001.1"/>
</dbReference>
<comment type="caution">
    <text evidence="4">The sequence shown here is derived from an EMBL/GenBank/DDBJ whole genome shotgun (WGS) entry which is preliminary data.</text>
</comment>
<proteinExistence type="predicted"/>
<dbReference type="Gene3D" id="1.10.260.40">
    <property type="entry name" value="lambda repressor-like DNA-binding domains"/>
    <property type="match status" value="1"/>
</dbReference>
<protein>
    <submittedName>
        <fullName evidence="4">DUF3578 domain-containing protein</fullName>
    </submittedName>
</protein>
<dbReference type="InterPro" id="IPR003615">
    <property type="entry name" value="HNH_nuc"/>
</dbReference>
<dbReference type="InterPro" id="IPR010982">
    <property type="entry name" value="Lambda_DNA-bd_dom_sf"/>
</dbReference>
<dbReference type="PANTHER" id="PTHR46558:SF11">
    <property type="entry name" value="HTH-TYPE TRANSCRIPTIONAL REGULATOR XRE"/>
    <property type="match status" value="1"/>
</dbReference>
<dbReference type="CDD" id="cd00085">
    <property type="entry name" value="HNHc"/>
    <property type="match status" value="1"/>
</dbReference>
<evidence type="ECO:0000256" key="1">
    <source>
        <dbReference type="ARBA" id="ARBA00023125"/>
    </source>
</evidence>
<sequence length="470" mass="54058">MITILTREVIDMSGFKEYVGSVIRLYRESKGLTLRELADDLDVPFTSLSKMESGDQRIDSEFLVKVADYFGVSIDTMLSRSLDEANEDVHQSENKPAIREAIRYILDNYQGARSELFKNHEMGNHVRNVIKKMLIDEADLDENRFFIVGSVGQGQWAEIPWISIFIKDITTTATKGYYIVYLFKADMSGVYISLNQGWTYFKNKYGTKIGREKIQSTAELIRKKINTVPVNMGATEITLGGRGELAQGYERGHICGRLYDDNNLPSSKELINDLKELLLSYKEIEYMMGKRTVDQFNDYLLLSDDGHYLEEEQEQEENFQDNVQTALNGTDEEDEDEAPLPKPVPVFDNAGKERWPRDAQVAARALRLSNYKCAYDESHISFTSKVTGERYLEMHHLVPMKYQGEFNVSLDRTAQLLALCPTCHRQIHHGTDKEKETMLRKLFYDRREGLEKIGVEIGFKELSKMYGIEI</sequence>
<evidence type="ECO:0000313" key="4">
    <source>
        <dbReference type="EMBL" id="MFB3166563.1"/>
    </source>
</evidence>
<dbReference type="InterPro" id="IPR021961">
    <property type="entry name" value="McrB_DNA-bd"/>
</dbReference>
<keyword evidence="5" id="KW-1185">Reference proteome</keyword>
<dbReference type="CDD" id="cd00093">
    <property type="entry name" value="HTH_XRE"/>
    <property type="match status" value="1"/>
</dbReference>
<dbReference type="PANTHER" id="PTHR46558">
    <property type="entry name" value="TRACRIPTIONAL REGULATORY PROTEIN-RELATED-RELATED"/>
    <property type="match status" value="1"/>
</dbReference>
<dbReference type="SUPFAM" id="SSF47413">
    <property type="entry name" value="lambda repressor-like DNA-binding domains"/>
    <property type="match status" value="1"/>
</dbReference>
<organism evidence="4 5">
    <name type="scientific">Neobacillus driksii</name>
    <dbReference type="NCBI Taxonomy" id="3035913"/>
    <lineage>
        <taxon>Bacteria</taxon>
        <taxon>Bacillati</taxon>
        <taxon>Bacillota</taxon>
        <taxon>Bacilli</taxon>
        <taxon>Bacillales</taxon>
        <taxon>Bacillaceae</taxon>
        <taxon>Neobacillus</taxon>
    </lineage>
</organism>
<dbReference type="Proteomes" id="UP001241748">
    <property type="component" value="Unassembled WGS sequence"/>
</dbReference>
<dbReference type="InterPro" id="IPR001387">
    <property type="entry name" value="Cro/C1-type_HTH"/>
</dbReference>
<dbReference type="Gene3D" id="1.10.30.50">
    <property type="match status" value="1"/>
</dbReference>
<keyword evidence="1" id="KW-0238">DNA-binding</keyword>
<dbReference type="PROSITE" id="PS50943">
    <property type="entry name" value="HTH_CROC1"/>
    <property type="match status" value="1"/>
</dbReference>